<accession>A0A1G9MWA0</accession>
<evidence type="ECO:0000256" key="1">
    <source>
        <dbReference type="SAM" id="MobiDB-lite"/>
    </source>
</evidence>
<name>A0A1G9MWA0_9GAMM</name>
<evidence type="ECO:0000313" key="2">
    <source>
        <dbReference type="EMBL" id="SDL78404.1"/>
    </source>
</evidence>
<sequence length="111" mass="12320">MTTVTATRKRKAAPKSGQHPERLDNWQLAAICERANRAINARVDTRHELRESCIGYHSACAEWHRARAVIEARKPVELALGADELGSSAWHRGRAVVHDEAAQMAREEGGV</sequence>
<dbReference type="RefSeq" id="WP_089729125.1">
    <property type="nucleotide sequence ID" value="NZ_FNGI01000007.1"/>
</dbReference>
<dbReference type="EMBL" id="FNGI01000007">
    <property type="protein sequence ID" value="SDL78404.1"/>
    <property type="molecule type" value="Genomic_DNA"/>
</dbReference>
<proteinExistence type="predicted"/>
<evidence type="ECO:0000313" key="3">
    <source>
        <dbReference type="Proteomes" id="UP000198654"/>
    </source>
</evidence>
<dbReference type="AlphaFoldDB" id="A0A1G9MWA0"/>
<reference evidence="2 3" key="1">
    <citation type="submission" date="2016-10" db="EMBL/GenBank/DDBJ databases">
        <authorList>
            <person name="de Groot N.N."/>
        </authorList>
    </citation>
    <scope>NUCLEOTIDE SEQUENCE [LARGE SCALE GENOMIC DNA]</scope>
    <source>
        <strain evidence="2 3">DSM 14789</strain>
    </source>
</reference>
<keyword evidence="3" id="KW-1185">Reference proteome</keyword>
<organism evidence="2 3">
    <name type="scientific">Modicisalibacter muralis</name>
    <dbReference type="NCBI Taxonomy" id="119000"/>
    <lineage>
        <taxon>Bacteria</taxon>
        <taxon>Pseudomonadati</taxon>
        <taxon>Pseudomonadota</taxon>
        <taxon>Gammaproteobacteria</taxon>
        <taxon>Oceanospirillales</taxon>
        <taxon>Halomonadaceae</taxon>
        <taxon>Modicisalibacter</taxon>
    </lineage>
</organism>
<dbReference type="STRING" id="119000.SAMN05661010_02543"/>
<feature type="region of interest" description="Disordered" evidence="1">
    <location>
        <begin position="1"/>
        <end position="20"/>
    </location>
</feature>
<dbReference type="Proteomes" id="UP000198654">
    <property type="component" value="Unassembled WGS sequence"/>
</dbReference>
<protein>
    <submittedName>
        <fullName evidence="2">Uncharacterized protein</fullName>
    </submittedName>
</protein>
<gene>
    <name evidence="2" type="ORF">SAMN05661010_02543</name>
</gene>